<dbReference type="GO" id="GO:0005737">
    <property type="term" value="C:cytoplasm"/>
    <property type="evidence" value="ECO:0007669"/>
    <property type="project" value="TreeGrafter"/>
</dbReference>
<keyword evidence="2" id="KW-0378">Hydrolase</keyword>
<keyword evidence="5" id="KW-0238">DNA-binding</keyword>
<dbReference type="GO" id="GO:0003677">
    <property type="term" value="F:DNA binding"/>
    <property type="evidence" value="ECO:0007669"/>
    <property type="project" value="UniProtKB-KW"/>
</dbReference>
<dbReference type="PANTHER" id="PTHR13710">
    <property type="entry name" value="DNA HELICASE RECQ FAMILY MEMBER"/>
    <property type="match status" value="1"/>
</dbReference>
<name>A0A0M9DF60_9LACO</name>
<evidence type="ECO:0000256" key="4">
    <source>
        <dbReference type="ARBA" id="ARBA00022840"/>
    </source>
</evidence>
<dbReference type="Proteomes" id="UP000037749">
    <property type="component" value="Unassembled WGS sequence"/>
</dbReference>
<evidence type="ECO:0000256" key="5">
    <source>
        <dbReference type="ARBA" id="ARBA00023125"/>
    </source>
</evidence>
<dbReference type="PATRIC" id="fig|148814.9.peg.771"/>
<dbReference type="GO" id="GO:0005524">
    <property type="term" value="F:ATP binding"/>
    <property type="evidence" value="ECO:0007669"/>
    <property type="project" value="UniProtKB-KW"/>
</dbReference>
<evidence type="ECO:0000256" key="7">
    <source>
        <dbReference type="ARBA" id="ARBA00044550"/>
    </source>
</evidence>
<dbReference type="InterPro" id="IPR027417">
    <property type="entry name" value="P-loop_NTPase"/>
</dbReference>
<dbReference type="SUPFAM" id="SSF52540">
    <property type="entry name" value="P-loop containing nucleoside triphosphate hydrolases"/>
    <property type="match status" value="1"/>
</dbReference>
<comment type="caution">
    <text evidence="10">The sequence shown here is derived from an EMBL/GenBank/DDBJ whole genome shotgun (WGS) entry which is preliminary data.</text>
</comment>
<accession>A0A0M9DF60</accession>
<dbReference type="PROSITE" id="PS00690">
    <property type="entry name" value="DEAH_ATP_HELICASE"/>
    <property type="match status" value="1"/>
</dbReference>
<feature type="domain" description="Helicase C-terminal" evidence="9">
    <location>
        <begin position="222"/>
        <end position="376"/>
    </location>
</feature>
<dbReference type="GO" id="GO:0030894">
    <property type="term" value="C:replisome"/>
    <property type="evidence" value="ECO:0007669"/>
    <property type="project" value="TreeGrafter"/>
</dbReference>
<organism evidence="10 11">
    <name type="scientific">Apilactobacillus kunkeei</name>
    <dbReference type="NCBI Taxonomy" id="148814"/>
    <lineage>
        <taxon>Bacteria</taxon>
        <taxon>Bacillati</taxon>
        <taxon>Bacillota</taxon>
        <taxon>Bacilli</taxon>
        <taxon>Lactobacillales</taxon>
        <taxon>Lactobacillaceae</taxon>
        <taxon>Apilactobacillus</taxon>
    </lineage>
</organism>
<dbReference type="Pfam" id="PF00270">
    <property type="entry name" value="DEAD"/>
    <property type="match status" value="1"/>
</dbReference>
<sequence length="481" mass="55632">MLSDEELKKHLKKWFGFDDFRSGQKEVIQSTIDGKDTLGVLPTGTGKTLIYQYVGKMVDGMVIVVSPLISLMQDQVDRMRYLGEKQTVAITSNLSWVDRKRVIKNLNNYKYVYVSPEMLSNSDVLDAFKQHKISLFVVDEAHCINQWGPDFRPEYLNLKDIIISLNHPTTLMLTATASNDVVLDIKEKIGLPNVETIKYSTNRPNIALAVDTFTSNEDKNDYLIYLVNKLMKPGIIYFSSKKVANTVCEWLKEKTNLNVEVYHADLDADSRYRIQHQFISDQIDIICATSAFGMGIDKDNIRFVIHYHMPANLESYVQEMGRAGRDGKQSISIILYKEKDEILQYRFIDDTIPSEDMINFFYDHYQQLKNNELDEKAELINYYLQSGFTKNEVINIFEGRRNELVTSLNQMLGYVKTKGCKRAFLLRYFNEIFSEHDENCCNGNGTQLQLEQMDLVQESKSLNSRTQNVKWQSIIQTLFSK</sequence>
<dbReference type="GO" id="GO:0006281">
    <property type="term" value="P:DNA repair"/>
    <property type="evidence" value="ECO:0007669"/>
    <property type="project" value="TreeGrafter"/>
</dbReference>
<dbReference type="InterPro" id="IPR032284">
    <property type="entry name" value="RecQ_Zn-bd"/>
</dbReference>
<evidence type="ECO:0000256" key="2">
    <source>
        <dbReference type="ARBA" id="ARBA00022801"/>
    </source>
</evidence>
<dbReference type="Gene3D" id="3.40.50.300">
    <property type="entry name" value="P-loop containing nucleotide triphosphate hydrolases"/>
    <property type="match status" value="2"/>
</dbReference>
<dbReference type="GO" id="GO:0009378">
    <property type="term" value="F:four-way junction helicase activity"/>
    <property type="evidence" value="ECO:0007669"/>
    <property type="project" value="TreeGrafter"/>
</dbReference>
<dbReference type="AlphaFoldDB" id="A0A0M9DF60"/>
<dbReference type="InterPro" id="IPR011545">
    <property type="entry name" value="DEAD/DEAH_box_helicase_dom"/>
</dbReference>
<dbReference type="InterPro" id="IPR001650">
    <property type="entry name" value="Helicase_C-like"/>
</dbReference>
<feature type="domain" description="Helicase ATP-binding" evidence="8">
    <location>
        <begin position="28"/>
        <end position="195"/>
    </location>
</feature>
<proteinExistence type="predicted"/>
<dbReference type="SMART" id="SM00487">
    <property type="entry name" value="DEXDc"/>
    <property type="match status" value="1"/>
</dbReference>
<dbReference type="PROSITE" id="PS51192">
    <property type="entry name" value="HELICASE_ATP_BIND_1"/>
    <property type="match status" value="1"/>
</dbReference>
<dbReference type="RefSeq" id="WP_053796633.1">
    <property type="nucleotide sequence ID" value="NZ_JXCZ01000019.1"/>
</dbReference>
<dbReference type="GO" id="GO:0043590">
    <property type="term" value="C:bacterial nucleoid"/>
    <property type="evidence" value="ECO:0007669"/>
    <property type="project" value="TreeGrafter"/>
</dbReference>
<evidence type="ECO:0000256" key="3">
    <source>
        <dbReference type="ARBA" id="ARBA00022806"/>
    </source>
</evidence>
<dbReference type="GO" id="GO:0043138">
    <property type="term" value="F:3'-5' DNA helicase activity"/>
    <property type="evidence" value="ECO:0007669"/>
    <property type="project" value="TreeGrafter"/>
</dbReference>
<reference evidence="10 11" key="1">
    <citation type="journal article" date="2015" name="Genome Biol. Evol.">
        <title>Functionally Structured Genomes in Lactobacillus kunkeei Colonizing the Honey Crop and Food Products of Honeybees and Stingless Bees.</title>
        <authorList>
            <person name="Tamarit D."/>
            <person name="Ellegaard K.M."/>
            <person name="Wikander J."/>
            <person name="Olofsson T."/>
            <person name="Vasquez A."/>
            <person name="Andersson S.G."/>
        </authorList>
    </citation>
    <scope>NUCLEOTIDE SEQUENCE [LARGE SCALE GENOMIC DNA]</scope>
    <source>
        <strain evidence="10 11">LAla</strain>
    </source>
</reference>
<keyword evidence="1" id="KW-0547">Nucleotide-binding</keyword>
<evidence type="ECO:0000256" key="1">
    <source>
        <dbReference type="ARBA" id="ARBA00022741"/>
    </source>
</evidence>
<evidence type="ECO:0000259" key="9">
    <source>
        <dbReference type="PROSITE" id="PS51194"/>
    </source>
</evidence>
<keyword evidence="4" id="KW-0067">ATP-binding</keyword>
<evidence type="ECO:0000313" key="11">
    <source>
        <dbReference type="Proteomes" id="UP000037749"/>
    </source>
</evidence>
<dbReference type="CDD" id="cd17920">
    <property type="entry name" value="DEXHc_RecQ"/>
    <property type="match status" value="1"/>
</dbReference>
<dbReference type="EMBL" id="JXCZ01000019">
    <property type="protein sequence ID" value="KOY79094.1"/>
    <property type="molecule type" value="Genomic_DNA"/>
</dbReference>
<dbReference type="GO" id="GO:0016787">
    <property type="term" value="F:hydrolase activity"/>
    <property type="evidence" value="ECO:0007669"/>
    <property type="project" value="UniProtKB-KW"/>
</dbReference>
<dbReference type="SMART" id="SM00490">
    <property type="entry name" value="HELICc"/>
    <property type="match status" value="1"/>
</dbReference>
<evidence type="ECO:0000259" key="8">
    <source>
        <dbReference type="PROSITE" id="PS51192"/>
    </source>
</evidence>
<dbReference type="PROSITE" id="PS51194">
    <property type="entry name" value="HELICASE_CTER"/>
    <property type="match status" value="1"/>
</dbReference>
<dbReference type="InterPro" id="IPR004589">
    <property type="entry name" value="DNA_helicase_ATP-dep_RecQ"/>
</dbReference>
<dbReference type="InterPro" id="IPR002464">
    <property type="entry name" value="DNA/RNA_helicase_DEAH_CS"/>
</dbReference>
<evidence type="ECO:0000313" key="10">
    <source>
        <dbReference type="EMBL" id="KOY79094.1"/>
    </source>
</evidence>
<protein>
    <recommendedName>
        <fullName evidence="6">ATP-dependent DNA helicase RecQ</fullName>
    </recommendedName>
    <alternativeName>
        <fullName evidence="7">DNA 3'-5' helicase RecQ</fullName>
    </alternativeName>
</protein>
<dbReference type="GO" id="GO:0006310">
    <property type="term" value="P:DNA recombination"/>
    <property type="evidence" value="ECO:0007669"/>
    <property type="project" value="InterPro"/>
</dbReference>
<dbReference type="Pfam" id="PF00271">
    <property type="entry name" value="Helicase_C"/>
    <property type="match status" value="1"/>
</dbReference>
<keyword evidence="3 10" id="KW-0347">Helicase</keyword>
<dbReference type="NCBIfam" id="TIGR00614">
    <property type="entry name" value="recQ_fam"/>
    <property type="match status" value="1"/>
</dbReference>
<evidence type="ECO:0000256" key="6">
    <source>
        <dbReference type="ARBA" id="ARBA00044535"/>
    </source>
</evidence>
<dbReference type="PANTHER" id="PTHR13710:SF84">
    <property type="entry name" value="ATP-DEPENDENT DNA HELICASE RECS-RELATED"/>
    <property type="match status" value="1"/>
</dbReference>
<dbReference type="InterPro" id="IPR014001">
    <property type="entry name" value="Helicase_ATP-bd"/>
</dbReference>
<gene>
    <name evidence="10" type="ORF">RZ72_12520</name>
</gene>
<dbReference type="Pfam" id="PF16124">
    <property type="entry name" value="RecQ_Zn_bind"/>
    <property type="match status" value="1"/>
</dbReference>